<dbReference type="EnsemblPlants" id="TuG1812G0400002894.01.T02">
    <property type="protein sequence ID" value="TuG1812G0400002894.01.T02.cds241011"/>
    <property type="gene ID" value="TuG1812G0400002894.01"/>
</dbReference>
<organism evidence="2 3">
    <name type="scientific">Triticum urartu</name>
    <name type="common">Red wild einkorn</name>
    <name type="synonym">Crithodium urartu</name>
    <dbReference type="NCBI Taxonomy" id="4572"/>
    <lineage>
        <taxon>Eukaryota</taxon>
        <taxon>Viridiplantae</taxon>
        <taxon>Streptophyta</taxon>
        <taxon>Embryophyta</taxon>
        <taxon>Tracheophyta</taxon>
        <taxon>Spermatophyta</taxon>
        <taxon>Magnoliopsida</taxon>
        <taxon>Liliopsida</taxon>
        <taxon>Poales</taxon>
        <taxon>Poaceae</taxon>
        <taxon>BOP clade</taxon>
        <taxon>Pooideae</taxon>
        <taxon>Triticodae</taxon>
        <taxon>Triticeae</taxon>
        <taxon>Triticinae</taxon>
        <taxon>Triticum</taxon>
    </lineage>
</organism>
<accession>A0A8R7UAS0</accession>
<dbReference type="AlphaFoldDB" id="A0A8R7UAS0"/>
<protein>
    <submittedName>
        <fullName evidence="2">Uncharacterized protein</fullName>
    </submittedName>
</protein>
<reference evidence="3" key="1">
    <citation type="journal article" date="2013" name="Nature">
        <title>Draft genome of the wheat A-genome progenitor Triticum urartu.</title>
        <authorList>
            <person name="Ling H.Q."/>
            <person name="Zhao S."/>
            <person name="Liu D."/>
            <person name="Wang J."/>
            <person name="Sun H."/>
            <person name="Zhang C."/>
            <person name="Fan H."/>
            <person name="Li D."/>
            <person name="Dong L."/>
            <person name="Tao Y."/>
            <person name="Gao C."/>
            <person name="Wu H."/>
            <person name="Li Y."/>
            <person name="Cui Y."/>
            <person name="Guo X."/>
            <person name="Zheng S."/>
            <person name="Wang B."/>
            <person name="Yu K."/>
            <person name="Liang Q."/>
            <person name="Yang W."/>
            <person name="Lou X."/>
            <person name="Chen J."/>
            <person name="Feng M."/>
            <person name="Jian J."/>
            <person name="Zhang X."/>
            <person name="Luo G."/>
            <person name="Jiang Y."/>
            <person name="Liu J."/>
            <person name="Wang Z."/>
            <person name="Sha Y."/>
            <person name="Zhang B."/>
            <person name="Wu H."/>
            <person name="Tang D."/>
            <person name="Shen Q."/>
            <person name="Xue P."/>
            <person name="Zou S."/>
            <person name="Wang X."/>
            <person name="Liu X."/>
            <person name="Wang F."/>
            <person name="Yang Y."/>
            <person name="An X."/>
            <person name="Dong Z."/>
            <person name="Zhang K."/>
            <person name="Zhang X."/>
            <person name="Luo M.C."/>
            <person name="Dvorak J."/>
            <person name="Tong Y."/>
            <person name="Wang J."/>
            <person name="Yang H."/>
            <person name="Li Z."/>
            <person name="Wang D."/>
            <person name="Zhang A."/>
            <person name="Wang J."/>
        </authorList>
    </citation>
    <scope>NUCLEOTIDE SEQUENCE</scope>
    <source>
        <strain evidence="3">cv. G1812</strain>
    </source>
</reference>
<dbReference type="Proteomes" id="UP000015106">
    <property type="component" value="Chromosome 4"/>
</dbReference>
<keyword evidence="1" id="KW-0812">Transmembrane</keyword>
<proteinExistence type="predicted"/>
<name>A0A8R7UAS0_TRIUA</name>
<evidence type="ECO:0000313" key="2">
    <source>
        <dbReference type="EnsemblPlants" id="TuG1812G0400002894.01.T02.cds241011"/>
    </source>
</evidence>
<keyword evidence="1" id="KW-0472">Membrane</keyword>
<evidence type="ECO:0000256" key="1">
    <source>
        <dbReference type="SAM" id="Phobius"/>
    </source>
</evidence>
<reference evidence="2" key="3">
    <citation type="submission" date="2022-06" db="UniProtKB">
        <authorList>
            <consortium name="EnsemblPlants"/>
        </authorList>
    </citation>
    <scope>IDENTIFICATION</scope>
</reference>
<reference evidence="2" key="2">
    <citation type="submission" date="2018-03" db="EMBL/GenBank/DDBJ databases">
        <title>The Triticum urartu genome reveals the dynamic nature of wheat genome evolution.</title>
        <authorList>
            <person name="Ling H."/>
            <person name="Ma B."/>
            <person name="Shi X."/>
            <person name="Liu H."/>
            <person name="Dong L."/>
            <person name="Sun H."/>
            <person name="Cao Y."/>
            <person name="Gao Q."/>
            <person name="Zheng S."/>
            <person name="Li Y."/>
            <person name="Yu Y."/>
            <person name="Du H."/>
            <person name="Qi M."/>
            <person name="Li Y."/>
            <person name="Yu H."/>
            <person name="Cui Y."/>
            <person name="Wang N."/>
            <person name="Chen C."/>
            <person name="Wu H."/>
            <person name="Zhao Y."/>
            <person name="Zhang J."/>
            <person name="Li Y."/>
            <person name="Zhou W."/>
            <person name="Zhang B."/>
            <person name="Hu W."/>
            <person name="Eijk M."/>
            <person name="Tang J."/>
            <person name="Witsenboer H."/>
            <person name="Zhao S."/>
            <person name="Li Z."/>
            <person name="Zhang A."/>
            <person name="Wang D."/>
            <person name="Liang C."/>
        </authorList>
    </citation>
    <scope>NUCLEOTIDE SEQUENCE [LARGE SCALE GENOMIC DNA]</scope>
    <source>
        <strain evidence="2">cv. G1812</strain>
    </source>
</reference>
<keyword evidence="3" id="KW-1185">Reference proteome</keyword>
<dbReference type="Gramene" id="TuG1812G0400002894.01.T02">
    <property type="protein sequence ID" value="TuG1812G0400002894.01.T02.cds241011"/>
    <property type="gene ID" value="TuG1812G0400002894.01"/>
</dbReference>
<evidence type="ECO:0000313" key="3">
    <source>
        <dbReference type="Proteomes" id="UP000015106"/>
    </source>
</evidence>
<sequence>MFYKIIYWLFLIIANLSYTMLETMLITLSTNKPLRRLFFRFSVQIVEK</sequence>
<keyword evidence="1" id="KW-1133">Transmembrane helix</keyword>
<feature type="transmembrane region" description="Helical" evidence="1">
    <location>
        <begin position="6"/>
        <end position="28"/>
    </location>
</feature>